<sequence>MQSCNSPPSRGCKKYQVWELLRLVCLQKHSSLYANVKRSRRLLRSKKSEHIEEKRGKTMNEVIVIDYGCKTAYGDAYVNGETSLEDKEIAFFRENHLQNSRLKRFLEAASQVVIGLISARRGLLMNVEMRNRSLFMFSSGFNTFELGPLARSSQVTTICLNPKEPEFLLVGFFVQESLAEDIVNRTLLVEYFTESIQPPRR</sequence>
<dbReference type="Proteomes" id="UP000053766">
    <property type="component" value="Unassembled WGS sequence"/>
</dbReference>
<dbReference type="STRING" id="29172.A0A0D8Y3J3"/>
<name>A0A0D8Y3J3_DICVI</name>
<reference evidence="1 2" key="1">
    <citation type="submission" date="2013-11" db="EMBL/GenBank/DDBJ databases">
        <title>Draft genome of the bovine lungworm Dictyocaulus viviparus.</title>
        <authorList>
            <person name="Mitreva M."/>
        </authorList>
    </citation>
    <scope>NUCLEOTIDE SEQUENCE [LARGE SCALE GENOMIC DNA]</scope>
    <source>
        <strain evidence="1 2">HannoverDv2000</strain>
    </source>
</reference>
<evidence type="ECO:0000313" key="1">
    <source>
        <dbReference type="EMBL" id="KJH50727.1"/>
    </source>
</evidence>
<organism evidence="1 2">
    <name type="scientific">Dictyocaulus viviparus</name>
    <name type="common">Bovine lungworm</name>
    <dbReference type="NCBI Taxonomy" id="29172"/>
    <lineage>
        <taxon>Eukaryota</taxon>
        <taxon>Metazoa</taxon>
        <taxon>Ecdysozoa</taxon>
        <taxon>Nematoda</taxon>
        <taxon>Chromadorea</taxon>
        <taxon>Rhabditida</taxon>
        <taxon>Rhabditina</taxon>
        <taxon>Rhabditomorpha</taxon>
        <taxon>Strongyloidea</taxon>
        <taxon>Metastrongylidae</taxon>
        <taxon>Dictyocaulus</taxon>
    </lineage>
</organism>
<dbReference type="OrthoDB" id="5847969at2759"/>
<reference evidence="2" key="2">
    <citation type="journal article" date="2016" name="Sci. Rep.">
        <title>Dictyocaulus viviparus genome, variome and transcriptome elucidate lungworm biology and support future intervention.</title>
        <authorList>
            <person name="McNulty S.N."/>
            <person name="Strube C."/>
            <person name="Rosa B.A."/>
            <person name="Martin J.C."/>
            <person name="Tyagi R."/>
            <person name="Choi Y.J."/>
            <person name="Wang Q."/>
            <person name="Hallsworth Pepin K."/>
            <person name="Zhang X."/>
            <person name="Ozersky P."/>
            <person name="Wilson R.K."/>
            <person name="Sternberg P.W."/>
            <person name="Gasser R.B."/>
            <person name="Mitreva M."/>
        </authorList>
    </citation>
    <scope>NUCLEOTIDE SEQUENCE [LARGE SCALE GENOMIC DNA]</scope>
    <source>
        <strain evidence="2">HannoverDv2000</strain>
    </source>
</reference>
<proteinExistence type="predicted"/>
<evidence type="ECO:0000313" key="2">
    <source>
        <dbReference type="Proteomes" id="UP000053766"/>
    </source>
</evidence>
<dbReference type="EMBL" id="KN716198">
    <property type="protein sequence ID" value="KJH50727.1"/>
    <property type="molecule type" value="Genomic_DNA"/>
</dbReference>
<accession>A0A0D8Y3J3</accession>
<dbReference type="AlphaFoldDB" id="A0A0D8Y3J3"/>
<keyword evidence="2" id="KW-1185">Reference proteome</keyword>
<gene>
    <name evidence="1" type="ORF">DICVIV_03073</name>
</gene>
<protein>
    <submittedName>
        <fullName evidence="1">Uncharacterized protein</fullName>
    </submittedName>
</protein>